<evidence type="ECO:0000313" key="4">
    <source>
        <dbReference type="EMBL" id="KAJ5523764.1"/>
    </source>
</evidence>
<keyword evidence="2" id="KW-0560">Oxidoreductase</keyword>
<dbReference type="GO" id="GO:0005783">
    <property type="term" value="C:endoplasmic reticulum"/>
    <property type="evidence" value="ECO:0007669"/>
    <property type="project" value="TreeGrafter"/>
</dbReference>
<dbReference type="PRINTS" id="PR00081">
    <property type="entry name" value="GDHRDH"/>
</dbReference>
<dbReference type="Proteomes" id="UP001220324">
    <property type="component" value="Unassembled WGS sequence"/>
</dbReference>
<dbReference type="AlphaFoldDB" id="A0AAD6CHV9"/>
<evidence type="ECO:0000256" key="2">
    <source>
        <dbReference type="ARBA" id="ARBA00023002"/>
    </source>
</evidence>
<evidence type="ECO:0000256" key="3">
    <source>
        <dbReference type="RuleBase" id="RU000363"/>
    </source>
</evidence>
<protein>
    <recommendedName>
        <fullName evidence="6">Very-long-chain 3-oxoacyl-CoA reductase</fullName>
    </recommendedName>
</protein>
<dbReference type="Gene3D" id="3.40.50.720">
    <property type="entry name" value="NAD(P)-binding Rossmann-like Domain"/>
    <property type="match status" value="1"/>
</dbReference>
<accession>A0AAD6CHV9</accession>
<gene>
    <name evidence="4" type="ORF">N7494_010414</name>
</gene>
<reference evidence="4 5" key="1">
    <citation type="journal article" date="2023" name="IMA Fungus">
        <title>Comparative genomic study of the Penicillium genus elucidates a diverse pangenome and 15 lateral gene transfer events.</title>
        <authorList>
            <person name="Petersen C."/>
            <person name="Sorensen T."/>
            <person name="Nielsen M.R."/>
            <person name="Sondergaard T.E."/>
            <person name="Sorensen J.L."/>
            <person name="Fitzpatrick D.A."/>
            <person name="Frisvad J.C."/>
            <person name="Nielsen K.L."/>
        </authorList>
    </citation>
    <scope>NUCLEOTIDE SEQUENCE [LARGE SCALE GENOMIC DNA]</scope>
    <source>
        <strain evidence="4 5">IBT 35679</strain>
    </source>
</reference>
<dbReference type="PIRSF" id="PIRSF000126">
    <property type="entry name" value="11-beta-HSD1"/>
    <property type="match status" value="1"/>
</dbReference>
<proteinExistence type="inferred from homology"/>
<dbReference type="SUPFAM" id="SSF51735">
    <property type="entry name" value="NAD(P)-binding Rossmann-fold domains"/>
    <property type="match status" value="1"/>
</dbReference>
<sequence length="318" mass="34582">MPTDWINPLAYIGLAALTYTTYKFTRQATVYLLPSTLSKTHNPSGQNWALVTGATDGIGFGFSQELCARGFNVILHGRNASKLENRARELGAEFPNCKTEIVVLDVVSVTSAGIDTVASQIRAITEKHGGDLSVLVNNVGGEVKPYTLVDGYTFEEAAMTVDMNAGFMLQITRALLPLLCEGTKGLVLNVSSISAFGMPYISVYSASKGFVDSFTRALEAEFYAESRNVDIMGLRVGQVRTANFGVTRGLFVPNGRILASAALNRVGCGQVIVWAYFWHWVQGLSVELLPRSMILKITTMKIKSLKKLEHGGNKVKNT</sequence>
<comment type="similarity">
    <text evidence="1 3">Belongs to the short-chain dehydrogenases/reductases (SDR) family.</text>
</comment>
<dbReference type="GO" id="GO:0016491">
    <property type="term" value="F:oxidoreductase activity"/>
    <property type="evidence" value="ECO:0007669"/>
    <property type="project" value="UniProtKB-KW"/>
</dbReference>
<organism evidence="4 5">
    <name type="scientific">Penicillium frequentans</name>
    <dbReference type="NCBI Taxonomy" id="3151616"/>
    <lineage>
        <taxon>Eukaryota</taxon>
        <taxon>Fungi</taxon>
        <taxon>Dikarya</taxon>
        <taxon>Ascomycota</taxon>
        <taxon>Pezizomycotina</taxon>
        <taxon>Eurotiomycetes</taxon>
        <taxon>Eurotiomycetidae</taxon>
        <taxon>Eurotiales</taxon>
        <taxon>Aspergillaceae</taxon>
        <taxon>Penicillium</taxon>
    </lineage>
</organism>
<dbReference type="EMBL" id="JAQIZZ010000008">
    <property type="protein sequence ID" value="KAJ5523764.1"/>
    <property type="molecule type" value="Genomic_DNA"/>
</dbReference>
<name>A0AAD6CHV9_9EURO</name>
<evidence type="ECO:0000256" key="1">
    <source>
        <dbReference type="ARBA" id="ARBA00006484"/>
    </source>
</evidence>
<dbReference type="PANTHER" id="PTHR43899:SF13">
    <property type="entry name" value="RH59310P"/>
    <property type="match status" value="1"/>
</dbReference>
<keyword evidence="5" id="KW-1185">Reference proteome</keyword>
<dbReference type="Pfam" id="PF00106">
    <property type="entry name" value="adh_short"/>
    <property type="match status" value="1"/>
</dbReference>
<evidence type="ECO:0008006" key="6">
    <source>
        <dbReference type="Google" id="ProtNLM"/>
    </source>
</evidence>
<dbReference type="PRINTS" id="PR00080">
    <property type="entry name" value="SDRFAMILY"/>
</dbReference>
<dbReference type="InterPro" id="IPR051019">
    <property type="entry name" value="VLCFA-Steroid_DH"/>
</dbReference>
<dbReference type="PANTHER" id="PTHR43899">
    <property type="entry name" value="RH59310P"/>
    <property type="match status" value="1"/>
</dbReference>
<dbReference type="InterPro" id="IPR002347">
    <property type="entry name" value="SDR_fam"/>
</dbReference>
<dbReference type="InterPro" id="IPR036291">
    <property type="entry name" value="NAD(P)-bd_dom_sf"/>
</dbReference>
<evidence type="ECO:0000313" key="5">
    <source>
        <dbReference type="Proteomes" id="UP001220324"/>
    </source>
</evidence>
<comment type="caution">
    <text evidence="4">The sequence shown here is derived from an EMBL/GenBank/DDBJ whole genome shotgun (WGS) entry which is preliminary data.</text>
</comment>